<protein>
    <submittedName>
        <fullName evidence="2">Uncharacterized protein</fullName>
    </submittedName>
</protein>
<reference evidence="2" key="1">
    <citation type="submission" date="2021-05" db="EMBL/GenBank/DDBJ databases">
        <authorList>
            <person name="Alioto T."/>
            <person name="Alioto T."/>
            <person name="Gomez Garrido J."/>
        </authorList>
    </citation>
    <scope>NUCLEOTIDE SEQUENCE</scope>
</reference>
<name>A0A8D9EBB5_9HEMI</name>
<dbReference type="AlphaFoldDB" id="A0A8D9EBB5"/>
<evidence type="ECO:0000256" key="1">
    <source>
        <dbReference type="SAM" id="MobiDB-lite"/>
    </source>
</evidence>
<organism evidence="2">
    <name type="scientific">Cacopsylla melanoneura</name>
    <dbReference type="NCBI Taxonomy" id="428564"/>
    <lineage>
        <taxon>Eukaryota</taxon>
        <taxon>Metazoa</taxon>
        <taxon>Ecdysozoa</taxon>
        <taxon>Arthropoda</taxon>
        <taxon>Hexapoda</taxon>
        <taxon>Insecta</taxon>
        <taxon>Pterygota</taxon>
        <taxon>Neoptera</taxon>
        <taxon>Paraneoptera</taxon>
        <taxon>Hemiptera</taxon>
        <taxon>Sternorrhyncha</taxon>
        <taxon>Psylloidea</taxon>
        <taxon>Psyllidae</taxon>
        <taxon>Psyllinae</taxon>
        <taxon>Cacopsylla</taxon>
    </lineage>
</organism>
<feature type="region of interest" description="Disordered" evidence="1">
    <location>
        <begin position="63"/>
        <end position="94"/>
    </location>
</feature>
<accession>A0A8D9EBB5</accession>
<sequence length="129" mass="15433">MGRERKRGKIIERGTEKANHFWVMFFKGVITQPMLESRQFLPSSIFSFPSSSLSSQCVNISADKKMREREEGKQRNTGEKGIEKDGREEEKNTLKKEDNLFLKRRILERQELKKEQEMRKREEKNTFYI</sequence>
<evidence type="ECO:0000313" key="2">
    <source>
        <dbReference type="EMBL" id="CAG6745470.1"/>
    </source>
</evidence>
<proteinExistence type="predicted"/>
<dbReference type="EMBL" id="HBUF01496397">
    <property type="protein sequence ID" value="CAG6745470.1"/>
    <property type="molecule type" value="Transcribed_RNA"/>
</dbReference>